<name>A0A832WJA4_PYRHR</name>
<evidence type="ECO:0000313" key="3">
    <source>
        <dbReference type="Proteomes" id="UP000617544"/>
    </source>
</evidence>
<feature type="domain" description="PIN" evidence="1">
    <location>
        <begin position="2"/>
        <end position="37"/>
    </location>
</feature>
<dbReference type="EMBL" id="DUJN01000004">
    <property type="protein sequence ID" value="HII61102.1"/>
    <property type="molecule type" value="Genomic_DNA"/>
</dbReference>
<dbReference type="Proteomes" id="UP000617544">
    <property type="component" value="Unassembled WGS sequence"/>
</dbReference>
<comment type="caution">
    <text evidence="2">The sequence shown here is derived from an EMBL/GenBank/DDBJ whole genome shotgun (WGS) entry which is preliminary data.</text>
</comment>
<gene>
    <name evidence="2" type="ORF">HA331_04995</name>
</gene>
<accession>A0A832WJA4</accession>
<reference evidence="2" key="1">
    <citation type="journal article" date="2020" name="bioRxiv">
        <title>A rank-normalized archaeal taxonomy based on genome phylogeny resolves widespread incomplete and uneven classifications.</title>
        <authorList>
            <person name="Rinke C."/>
            <person name="Chuvochina M."/>
            <person name="Mussig A.J."/>
            <person name="Chaumeil P.-A."/>
            <person name="Waite D.W."/>
            <person name="Whitman W.B."/>
            <person name="Parks D.H."/>
            <person name="Hugenholtz P."/>
        </authorList>
    </citation>
    <scope>NUCLEOTIDE SEQUENCE</scope>
    <source>
        <strain evidence="2">UBA8834</strain>
    </source>
</reference>
<evidence type="ECO:0000259" key="1">
    <source>
        <dbReference type="Pfam" id="PF10130"/>
    </source>
</evidence>
<dbReference type="RefSeq" id="WP_010884413.1">
    <property type="nucleotide sequence ID" value="NC_000961.1"/>
</dbReference>
<proteinExistence type="predicted"/>
<sequence length="59" mass="6868">MEEALKIVGEIDRDDAPYFALALKINAGIWSYDKKLYNQKKVKIFTTGELFEIIRKGKF</sequence>
<protein>
    <recommendedName>
        <fullName evidence="1">PIN domain-containing protein</fullName>
    </recommendedName>
</protein>
<dbReference type="InterPro" id="IPR002716">
    <property type="entry name" value="PIN_dom"/>
</dbReference>
<dbReference type="AlphaFoldDB" id="A0A832WJA4"/>
<organism evidence="2 3">
    <name type="scientific">Pyrococcus horikoshii</name>
    <dbReference type="NCBI Taxonomy" id="53953"/>
    <lineage>
        <taxon>Archaea</taxon>
        <taxon>Methanobacteriati</taxon>
        <taxon>Methanobacteriota</taxon>
        <taxon>Thermococci</taxon>
        <taxon>Thermococcales</taxon>
        <taxon>Thermococcaceae</taxon>
        <taxon>Pyrococcus</taxon>
    </lineage>
</organism>
<evidence type="ECO:0000313" key="2">
    <source>
        <dbReference type="EMBL" id="HII61102.1"/>
    </source>
</evidence>
<dbReference type="Pfam" id="PF10130">
    <property type="entry name" value="PIN_2"/>
    <property type="match status" value="1"/>
</dbReference>